<dbReference type="OrthoDB" id="9801155at2"/>
<dbReference type="AlphaFoldDB" id="A0A0R3CXE7"/>
<dbReference type="RefSeq" id="WP_057026618.1">
    <property type="nucleotide sequence ID" value="NZ_LJYF01000009.1"/>
</dbReference>
<dbReference type="GO" id="GO:0020037">
    <property type="term" value="F:heme binding"/>
    <property type="evidence" value="ECO:0007669"/>
    <property type="project" value="InterPro"/>
</dbReference>
<comment type="cofactor">
    <cofactor evidence="1">
        <name>heme</name>
        <dbReference type="ChEBI" id="CHEBI:30413"/>
    </cofactor>
</comment>
<protein>
    <submittedName>
        <fullName evidence="4">Cytochrome</fullName>
    </submittedName>
</protein>
<dbReference type="EMBL" id="LJYF01000009">
    <property type="protein sequence ID" value="KRP99793.1"/>
    <property type="molecule type" value="Genomic_DNA"/>
</dbReference>
<dbReference type="InterPro" id="IPR036396">
    <property type="entry name" value="Cyt_P450_sf"/>
</dbReference>
<organism evidence="4 5">
    <name type="scientific">Bradyrhizobium yuanmingense</name>
    <dbReference type="NCBI Taxonomy" id="108015"/>
    <lineage>
        <taxon>Bacteria</taxon>
        <taxon>Pseudomonadati</taxon>
        <taxon>Pseudomonadota</taxon>
        <taxon>Alphaproteobacteria</taxon>
        <taxon>Hyphomicrobiales</taxon>
        <taxon>Nitrobacteraceae</taxon>
        <taxon>Bradyrhizobium</taxon>
    </lineage>
</organism>
<gene>
    <name evidence="4" type="ORF">AOQ72_11470</name>
</gene>
<comment type="caution">
    <text evidence="4">The sequence shown here is derived from an EMBL/GenBank/DDBJ whole genome shotgun (WGS) entry which is preliminary data.</text>
</comment>
<dbReference type="GO" id="GO:0004497">
    <property type="term" value="F:monooxygenase activity"/>
    <property type="evidence" value="ECO:0007669"/>
    <property type="project" value="UniProtKB-KW"/>
</dbReference>
<keyword evidence="3" id="KW-0408">Iron</keyword>
<dbReference type="SUPFAM" id="SSF48264">
    <property type="entry name" value="Cytochrome P450"/>
    <property type="match status" value="1"/>
</dbReference>
<dbReference type="InterPro" id="IPR017972">
    <property type="entry name" value="Cyt_P450_CS"/>
</dbReference>
<evidence type="ECO:0000313" key="5">
    <source>
        <dbReference type="Proteomes" id="UP000051380"/>
    </source>
</evidence>
<evidence type="ECO:0000256" key="2">
    <source>
        <dbReference type="ARBA" id="ARBA00010617"/>
    </source>
</evidence>
<dbReference type="InterPro" id="IPR002397">
    <property type="entry name" value="Cyt_P450_B"/>
</dbReference>
<accession>A0A0R3CXE7</accession>
<evidence type="ECO:0000256" key="1">
    <source>
        <dbReference type="ARBA" id="ARBA00001971"/>
    </source>
</evidence>
<keyword evidence="3" id="KW-0503">Monooxygenase</keyword>
<dbReference type="Pfam" id="PF00067">
    <property type="entry name" value="p450"/>
    <property type="match status" value="1"/>
</dbReference>
<reference evidence="4 5" key="1">
    <citation type="submission" date="2015-09" db="EMBL/GenBank/DDBJ databases">
        <title>Draft Genome Sequence of the Strain BR 3267 (Bradyrhizobium yuanmingense) recommended as inoculant for cowpea in Brazil.</title>
        <authorList>
            <person name="Simoes-Araujo J.L."/>
            <person name="Zilli J.E."/>
        </authorList>
    </citation>
    <scope>NUCLEOTIDE SEQUENCE [LARGE SCALE GENOMIC DNA]</scope>
    <source>
        <strain evidence="4 5">BR3267</strain>
    </source>
</reference>
<keyword evidence="3" id="KW-0479">Metal-binding</keyword>
<dbReference type="Gene3D" id="1.10.630.10">
    <property type="entry name" value="Cytochrome P450"/>
    <property type="match status" value="1"/>
</dbReference>
<dbReference type="InterPro" id="IPR001128">
    <property type="entry name" value="Cyt_P450"/>
</dbReference>
<dbReference type="GO" id="GO:0005506">
    <property type="term" value="F:iron ion binding"/>
    <property type="evidence" value="ECO:0007669"/>
    <property type="project" value="InterPro"/>
</dbReference>
<dbReference type="PANTHER" id="PTHR46696:SF1">
    <property type="entry name" value="CYTOCHROME P450 YJIB-RELATED"/>
    <property type="match status" value="1"/>
</dbReference>
<name>A0A0R3CXE7_9BRAD</name>
<keyword evidence="3" id="KW-0560">Oxidoreductase</keyword>
<dbReference type="GO" id="GO:0016705">
    <property type="term" value="F:oxidoreductase activity, acting on paired donors, with incorporation or reduction of molecular oxygen"/>
    <property type="evidence" value="ECO:0007669"/>
    <property type="project" value="InterPro"/>
</dbReference>
<proteinExistence type="inferred from homology"/>
<comment type="similarity">
    <text evidence="2 3">Belongs to the cytochrome P450 family.</text>
</comment>
<sequence length="390" mass="43331">MGTVPRYDLDINRFSADPYPDLKELRSCVPIAFIPQLNATMITKQEDILEVGRRPDIFSSRLPNSLMNRLMGENLMRRDGAEHAYERNIVAPAISPKKVSEVWRSQFQSNADRIIHDLQPRGEADFVTDFALPFCAESLKLITGLINVRYQDMDAWSQAMMDGISNYQGDPVIEKRCQGATSAIDAALDEMIPRALNEAPNSLLGAMIAAALPIDRIRVNIKLAISGGQNEPRKAIAGTLWALLERSEQLEAVRSGAASWSDAFDEYVRWMSPISMIPRQVASPVTLRGVDLAVGDRVLLMLASGNRDEEKIPFADQYDVKRDKVRSLSFGTGPHFCAGAWAARSMASDVALPSVLHRLANISVARDKKIQISGWVFRGLVNLPLRWTPN</sequence>
<dbReference type="PRINTS" id="PR00359">
    <property type="entry name" value="BP450"/>
</dbReference>
<evidence type="ECO:0000313" key="4">
    <source>
        <dbReference type="EMBL" id="KRP99793.1"/>
    </source>
</evidence>
<keyword evidence="3" id="KW-0349">Heme</keyword>
<dbReference type="PROSITE" id="PS00086">
    <property type="entry name" value="CYTOCHROME_P450"/>
    <property type="match status" value="1"/>
</dbReference>
<dbReference type="Proteomes" id="UP000051380">
    <property type="component" value="Unassembled WGS sequence"/>
</dbReference>
<evidence type="ECO:0000256" key="3">
    <source>
        <dbReference type="RuleBase" id="RU000461"/>
    </source>
</evidence>
<dbReference type="PANTHER" id="PTHR46696">
    <property type="entry name" value="P450, PUTATIVE (EUROFUNG)-RELATED"/>
    <property type="match status" value="1"/>
</dbReference>